<evidence type="ECO:0000259" key="1">
    <source>
        <dbReference type="Pfam" id="PF00149"/>
    </source>
</evidence>
<reference evidence="2 3" key="1">
    <citation type="journal article" date="2014" name="Int. J. Syst. Evol. Microbiol.">
        <title>Complete genome sequence of Corynebacterium casei LMG S-19264T (=DSM 44701T), isolated from a smear-ripened cheese.</title>
        <authorList>
            <consortium name="US DOE Joint Genome Institute (JGI-PGF)"/>
            <person name="Walter F."/>
            <person name="Albersmeier A."/>
            <person name="Kalinowski J."/>
            <person name="Ruckert C."/>
        </authorList>
    </citation>
    <scope>NUCLEOTIDE SEQUENCE [LARGE SCALE GENOMIC DNA]</scope>
    <source>
        <strain evidence="2 3">CGMCC 1.15295</strain>
    </source>
</reference>
<dbReference type="EMBL" id="BMIC01000009">
    <property type="protein sequence ID" value="GFZ93723.1"/>
    <property type="molecule type" value="Genomic_DNA"/>
</dbReference>
<sequence length="340" mass="40459">MGDVQLKSDLKRYNSKEWKNQKLDTFQFSTLFEDVLKIEKPDFIFQTGDWVNYNNGLFLKIIDRVGIELDVLPLPYDEWRFMNKSIPYELKENFFLTIGNHDSYKEIILEGILVSEADILANIKEVKLDLNNSESKKEFLINKFHHLAKARFHKNTGTYVIEKDQFTLISMDGLDRNRKPLLDFIEEELSQHQKFYPEKKLIVISHYPIFTGRLKNTDEELVLADIRETLIHLFDKYKVDVYINGHEHFYLRYKNEGIKIADFKGVVPKYTKYMTVSNFVNPYPREFKRLMPQKYDDNALIYFSGIHYSTLTISDISLEVKTYGLIENNFWKTIDYFEIK</sequence>
<proteinExistence type="predicted"/>
<dbReference type="SUPFAM" id="SSF56300">
    <property type="entry name" value="Metallo-dependent phosphatases"/>
    <property type="match status" value="1"/>
</dbReference>
<dbReference type="Gene3D" id="3.60.21.10">
    <property type="match status" value="1"/>
</dbReference>
<dbReference type="Proteomes" id="UP000598120">
    <property type="component" value="Unassembled WGS sequence"/>
</dbReference>
<comment type="caution">
    <text evidence="2">The sequence shown here is derived from an EMBL/GenBank/DDBJ whole genome shotgun (WGS) entry which is preliminary data.</text>
</comment>
<accession>A0A8J2XAS0</accession>
<evidence type="ECO:0000313" key="2">
    <source>
        <dbReference type="EMBL" id="GFZ93723.1"/>
    </source>
</evidence>
<gene>
    <name evidence="2" type="ORF">GCM10011531_27060</name>
</gene>
<dbReference type="GO" id="GO:0016787">
    <property type="term" value="F:hydrolase activity"/>
    <property type="evidence" value="ECO:0007669"/>
    <property type="project" value="InterPro"/>
</dbReference>
<name>A0A8J2XAS0_9FLAO</name>
<protein>
    <recommendedName>
        <fullName evidence="1">Calcineurin-like phosphoesterase domain-containing protein</fullName>
    </recommendedName>
</protein>
<dbReference type="InterPro" id="IPR029052">
    <property type="entry name" value="Metallo-depent_PP-like"/>
</dbReference>
<evidence type="ECO:0000313" key="3">
    <source>
        <dbReference type="Proteomes" id="UP000598120"/>
    </source>
</evidence>
<dbReference type="Pfam" id="PF00149">
    <property type="entry name" value="Metallophos"/>
    <property type="match status" value="1"/>
</dbReference>
<feature type="domain" description="Calcineurin-like phosphoesterase" evidence="1">
    <location>
        <begin position="28"/>
        <end position="249"/>
    </location>
</feature>
<organism evidence="2 3">
    <name type="scientific">Aquaticitalea lipolytica</name>
    <dbReference type="NCBI Taxonomy" id="1247562"/>
    <lineage>
        <taxon>Bacteria</taxon>
        <taxon>Pseudomonadati</taxon>
        <taxon>Bacteroidota</taxon>
        <taxon>Flavobacteriia</taxon>
        <taxon>Flavobacteriales</taxon>
        <taxon>Flavobacteriaceae</taxon>
        <taxon>Aquaticitalea</taxon>
    </lineage>
</organism>
<keyword evidence="3" id="KW-1185">Reference proteome</keyword>
<dbReference type="AlphaFoldDB" id="A0A8J2XAS0"/>
<dbReference type="InterPro" id="IPR004843">
    <property type="entry name" value="Calcineurin-like_PHP"/>
</dbReference>